<feature type="region of interest" description="Disordered" evidence="1">
    <location>
        <begin position="31"/>
        <end position="51"/>
    </location>
</feature>
<dbReference type="Proteomes" id="UP001283361">
    <property type="component" value="Unassembled WGS sequence"/>
</dbReference>
<organism evidence="2 3">
    <name type="scientific">Elysia crispata</name>
    <name type="common">lettuce slug</name>
    <dbReference type="NCBI Taxonomy" id="231223"/>
    <lineage>
        <taxon>Eukaryota</taxon>
        <taxon>Metazoa</taxon>
        <taxon>Spiralia</taxon>
        <taxon>Lophotrochozoa</taxon>
        <taxon>Mollusca</taxon>
        <taxon>Gastropoda</taxon>
        <taxon>Heterobranchia</taxon>
        <taxon>Euthyneura</taxon>
        <taxon>Panpulmonata</taxon>
        <taxon>Sacoglossa</taxon>
        <taxon>Placobranchoidea</taxon>
        <taxon>Plakobranchidae</taxon>
        <taxon>Elysia</taxon>
    </lineage>
</organism>
<evidence type="ECO:0000313" key="3">
    <source>
        <dbReference type="Proteomes" id="UP001283361"/>
    </source>
</evidence>
<evidence type="ECO:0000313" key="2">
    <source>
        <dbReference type="EMBL" id="KAK3757290.1"/>
    </source>
</evidence>
<name>A0AAE1D593_9GAST</name>
<feature type="compositionally biased region" description="Polar residues" evidence="1">
    <location>
        <begin position="31"/>
        <end position="45"/>
    </location>
</feature>
<reference evidence="2" key="1">
    <citation type="journal article" date="2023" name="G3 (Bethesda)">
        <title>A reference genome for the long-term kleptoplast-retaining sea slug Elysia crispata morphotype clarki.</title>
        <authorList>
            <person name="Eastman K.E."/>
            <person name="Pendleton A.L."/>
            <person name="Shaikh M.A."/>
            <person name="Suttiyut T."/>
            <person name="Ogas R."/>
            <person name="Tomko P."/>
            <person name="Gavelis G."/>
            <person name="Widhalm J.R."/>
            <person name="Wisecaver J.H."/>
        </authorList>
    </citation>
    <scope>NUCLEOTIDE SEQUENCE</scope>
    <source>
        <strain evidence="2">ECLA1</strain>
    </source>
</reference>
<dbReference type="AlphaFoldDB" id="A0AAE1D593"/>
<accession>A0AAE1D593</accession>
<gene>
    <name evidence="2" type="ORF">RRG08_054507</name>
</gene>
<proteinExistence type="predicted"/>
<comment type="caution">
    <text evidence="2">The sequence shown here is derived from an EMBL/GenBank/DDBJ whole genome shotgun (WGS) entry which is preliminary data.</text>
</comment>
<sequence>MNTANLLTSGYRDQVELTRELQSSIDALSCQSSSGHASNLTGEYQRQQERRHLVTSRTLSYQRSWRFPEVVPEMSHVTDGSSSPYHRETSCNGYYTLLIDVIKSSYWLSIPVK</sequence>
<dbReference type="EMBL" id="JAWDGP010005397">
    <property type="protein sequence ID" value="KAK3757290.1"/>
    <property type="molecule type" value="Genomic_DNA"/>
</dbReference>
<evidence type="ECO:0000256" key="1">
    <source>
        <dbReference type="SAM" id="MobiDB-lite"/>
    </source>
</evidence>
<protein>
    <submittedName>
        <fullName evidence="2">Uncharacterized protein</fullName>
    </submittedName>
</protein>
<keyword evidence="3" id="KW-1185">Reference proteome</keyword>